<dbReference type="GO" id="GO:0016787">
    <property type="term" value="F:hydrolase activity"/>
    <property type="evidence" value="ECO:0007669"/>
    <property type="project" value="UniProtKB-UniRule"/>
</dbReference>
<dbReference type="SUPFAM" id="SSF52151">
    <property type="entry name" value="FabD/lysophospholipase-like"/>
    <property type="match status" value="1"/>
</dbReference>
<feature type="short sequence motif" description="DGA/G" evidence="4">
    <location>
        <begin position="160"/>
        <end position="162"/>
    </location>
</feature>
<comment type="caution">
    <text evidence="6">The sequence shown here is derived from an EMBL/GenBank/DDBJ whole genome shotgun (WGS) entry which is preliminary data.</text>
</comment>
<evidence type="ECO:0000313" key="6">
    <source>
        <dbReference type="EMBL" id="MBI4725684.1"/>
    </source>
</evidence>
<name>A0A933I8L4_UNCT6</name>
<dbReference type="InterPro" id="IPR050301">
    <property type="entry name" value="NTE"/>
</dbReference>
<feature type="short sequence motif" description="GXSXG" evidence="4">
    <location>
        <begin position="40"/>
        <end position="44"/>
    </location>
</feature>
<dbReference type="InterPro" id="IPR002641">
    <property type="entry name" value="PNPLA_dom"/>
</dbReference>
<evidence type="ECO:0000256" key="2">
    <source>
        <dbReference type="ARBA" id="ARBA00022963"/>
    </source>
</evidence>
<evidence type="ECO:0000256" key="3">
    <source>
        <dbReference type="ARBA" id="ARBA00023098"/>
    </source>
</evidence>
<reference evidence="6" key="1">
    <citation type="submission" date="2020-07" db="EMBL/GenBank/DDBJ databases">
        <title>Huge and variable diversity of episymbiotic CPR bacteria and DPANN archaea in groundwater ecosystems.</title>
        <authorList>
            <person name="He C.Y."/>
            <person name="Keren R."/>
            <person name="Whittaker M."/>
            <person name="Farag I.F."/>
            <person name="Doudna J."/>
            <person name="Cate J.H.D."/>
            <person name="Banfield J.F."/>
        </authorList>
    </citation>
    <scope>NUCLEOTIDE SEQUENCE</scope>
    <source>
        <strain evidence="6">NC_groundwater_1520_Pr4_B-0.1um_53_5</strain>
    </source>
</reference>
<dbReference type="Pfam" id="PF01734">
    <property type="entry name" value="Patatin"/>
    <property type="match status" value="1"/>
</dbReference>
<dbReference type="PANTHER" id="PTHR14226">
    <property type="entry name" value="NEUROPATHY TARGET ESTERASE/SWISS CHEESE D.MELANOGASTER"/>
    <property type="match status" value="1"/>
</dbReference>
<dbReference type="GO" id="GO:0016042">
    <property type="term" value="P:lipid catabolic process"/>
    <property type="evidence" value="ECO:0007669"/>
    <property type="project" value="UniProtKB-UniRule"/>
</dbReference>
<accession>A0A933I8L4</accession>
<dbReference type="AlphaFoldDB" id="A0A933I8L4"/>
<feature type="active site" description="Nucleophile" evidence="4">
    <location>
        <position position="42"/>
    </location>
</feature>
<evidence type="ECO:0000256" key="1">
    <source>
        <dbReference type="ARBA" id="ARBA00022801"/>
    </source>
</evidence>
<gene>
    <name evidence="6" type="ORF">HY768_00405</name>
</gene>
<dbReference type="EMBL" id="JACQXR010000004">
    <property type="protein sequence ID" value="MBI4725684.1"/>
    <property type="molecule type" value="Genomic_DNA"/>
</dbReference>
<evidence type="ECO:0000313" key="7">
    <source>
        <dbReference type="Proteomes" id="UP000736328"/>
    </source>
</evidence>
<comment type="caution">
    <text evidence="4">Lacks conserved residue(s) required for the propagation of feature annotation.</text>
</comment>
<keyword evidence="2 4" id="KW-0442">Lipid degradation</keyword>
<feature type="active site" description="Proton acceptor" evidence="4">
    <location>
        <position position="160"/>
    </location>
</feature>
<sequence>MTNKPKIGLALSGGVGYCLAHIGVIKALEQRGLEADVVAGTSGGALIGCLYASGLKSDRLEQIAREISWTKLMSPTMVFRDKGLLSSEPIEKLVDQLIGSKRRFNEMKLPLAMSTVDLISGKEIIFPNHPDDLIAPAVRASCSVPLVYAPLKMGNWLLSDGGILDPLPMDPLKTLKPDITIAVSFMPGRFEPGNLFEIGVRSMEIANIKESQMSRKDADILIELETGQISSWDLKSALNLIELGQQAAEKALEAAKDKLSAQKPFWFEMINKKWGSET</sequence>
<organism evidence="6 7">
    <name type="scientific">candidate division TA06 bacterium</name>
    <dbReference type="NCBI Taxonomy" id="2250710"/>
    <lineage>
        <taxon>Bacteria</taxon>
        <taxon>Bacteria division TA06</taxon>
    </lineage>
</organism>
<evidence type="ECO:0000259" key="5">
    <source>
        <dbReference type="PROSITE" id="PS51635"/>
    </source>
</evidence>
<protein>
    <submittedName>
        <fullName evidence="6">Patatin-like phospholipase family protein</fullName>
    </submittedName>
</protein>
<feature type="domain" description="PNPLA" evidence="5">
    <location>
        <begin position="9"/>
        <end position="173"/>
    </location>
</feature>
<keyword evidence="1 4" id="KW-0378">Hydrolase</keyword>
<evidence type="ECO:0000256" key="4">
    <source>
        <dbReference type="PROSITE-ProRule" id="PRU01161"/>
    </source>
</evidence>
<dbReference type="PANTHER" id="PTHR14226:SF76">
    <property type="entry name" value="NTE FAMILY PROTEIN RSSA"/>
    <property type="match status" value="1"/>
</dbReference>
<keyword evidence="3 4" id="KW-0443">Lipid metabolism</keyword>
<proteinExistence type="predicted"/>
<dbReference type="InterPro" id="IPR016035">
    <property type="entry name" value="Acyl_Trfase/lysoPLipase"/>
</dbReference>
<dbReference type="Gene3D" id="3.40.1090.10">
    <property type="entry name" value="Cytosolic phospholipase A2 catalytic domain"/>
    <property type="match status" value="2"/>
</dbReference>
<dbReference type="Proteomes" id="UP000736328">
    <property type="component" value="Unassembled WGS sequence"/>
</dbReference>
<dbReference type="PROSITE" id="PS51635">
    <property type="entry name" value="PNPLA"/>
    <property type="match status" value="1"/>
</dbReference>